<evidence type="ECO:0000313" key="2">
    <source>
        <dbReference type="EMBL" id="TCO62935.1"/>
    </source>
</evidence>
<dbReference type="Proteomes" id="UP000295680">
    <property type="component" value="Unassembled WGS sequence"/>
</dbReference>
<evidence type="ECO:0000313" key="3">
    <source>
        <dbReference type="Proteomes" id="UP000295680"/>
    </source>
</evidence>
<organism evidence="2 3">
    <name type="scientific">Actinocrispum wychmicini</name>
    <dbReference type="NCBI Taxonomy" id="1213861"/>
    <lineage>
        <taxon>Bacteria</taxon>
        <taxon>Bacillati</taxon>
        <taxon>Actinomycetota</taxon>
        <taxon>Actinomycetes</taxon>
        <taxon>Pseudonocardiales</taxon>
        <taxon>Pseudonocardiaceae</taxon>
        <taxon>Actinocrispum</taxon>
    </lineage>
</organism>
<dbReference type="RefSeq" id="WP_132115060.1">
    <property type="nucleotide sequence ID" value="NZ_SLWS01000002.1"/>
</dbReference>
<keyword evidence="3" id="KW-1185">Reference proteome</keyword>
<comment type="caution">
    <text evidence="2">The sequence shown here is derived from an EMBL/GenBank/DDBJ whole genome shotgun (WGS) entry which is preliminary data.</text>
</comment>
<dbReference type="InterPro" id="IPR036894">
    <property type="entry name" value="YbaB-like_sf"/>
</dbReference>
<name>A0A4R2K963_9PSEU</name>
<keyword evidence="2" id="KW-0238">DNA-binding</keyword>
<dbReference type="Gene3D" id="3.30.1310.10">
    <property type="entry name" value="Nucleoid-associated protein YbaB-like domain"/>
    <property type="match status" value="1"/>
</dbReference>
<dbReference type="EMBL" id="SLWS01000002">
    <property type="protein sequence ID" value="TCO62935.1"/>
    <property type="molecule type" value="Genomic_DNA"/>
</dbReference>
<proteinExistence type="predicted"/>
<feature type="compositionally biased region" description="Basic and acidic residues" evidence="1">
    <location>
        <begin position="131"/>
        <end position="143"/>
    </location>
</feature>
<dbReference type="AlphaFoldDB" id="A0A4R2K963"/>
<dbReference type="InterPro" id="IPR004401">
    <property type="entry name" value="YbaB/EbfC"/>
</dbReference>
<dbReference type="GO" id="GO:0003677">
    <property type="term" value="F:DNA binding"/>
    <property type="evidence" value="ECO:0007669"/>
    <property type="project" value="UniProtKB-KW"/>
</dbReference>
<evidence type="ECO:0000256" key="1">
    <source>
        <dbReference type="SAM" id="MobiDB-lite"/>
    </source>
</evidence>
<protein>
    <submittedName>
        <fullName evidence="2">YbaB/EbfC DNA-binding family protein</fullName>
    </submittedName>
</protein>
<sequence>MSADVERLAAEFAKFQSKIQDAELRFSGVGEMQDQVARLEVVATSSDRTVRVVAGAGGAVTDIQLTPDAVRQPAPALAATIMATLREAVAEAVRRQADIVDEAVGAGFGLNTADQVRQAQVEALGTAVDELPSHSKPDRSARSDDDDFSQDTIYRHPWR</sequence>
<dbReference type="Pfam" id="PF02575">
    <property type="entry name" value="YbaB_DNA_bd"/>
    <property type="match status" value="1"/>
</dbReference>
<feature type="region of interest" description="Disordered" evidence="1">
    <location>
        <begin position="124"/>
        <end position="159"/>
    </location>
</feature>
<dbReference type="SUPFAM" id="SSF82607">
    <property type="entry name" value="YbaB-like"/>
    <property type="match status" value="1"/>
</dbReference>
<dbReference type="OrthoDB" id="3630067at2"/>
<reference evidence="2 3" key="1">
    <citation type="submission" date="2019-03" db="EMBL/GenBank/DDBJ databases">
        <title>Genomic Encyclopedia of Type Strains, Phase IV (KMG-IV): sequencing the most valuable type-strain genomes for metagenomic binning, comparative biology and taxonomic classification.</title>
        <authorList>
            <person name="Goeker M."/>
        </authorList>
    </citation>
    <scope>NUCLEOTIDE SEQUENCE [LARGE SCALE GENOMIC DNA]</scope>
    <source>
        <strain evidence="2 3">DSM 45934</strain>
    </source>
</reference>
<accession>A0A4R2K963</accession>
<gene>
    <name evidence="2" type="ORF">EV192_1021075</name>
</gene>